<dbReference type="AlphaFoldDB" id="A0A1G4JD48"/>
<name>A0A1G4JD48_9SACH</name>
<dbReference type="OrthoDB" id="5328412at2759"/>
<protein>
    <submittedName>
        <fullName evidence="2">LADA_0E06436g1_1</fullName>
    </submittedName>
</protein>
<evidence type="ECO:0000256" key="1">
    <source>
        <dbReference type="SAM" id="MobiDB-lite"/>
    </source>
</evidence>
<keyword evidence="3" id="KW-1185">Reference proteome</keyword>
<gene>
    <name evidence="2" type="ORF">LADA_0E06436G</name>
</gene>
<evidence type="ECO:0000313" key="2">
    <source>
        <dbReference type="EMBL" id="SCU87833.1"/>
    </source>
</evidence>
<dbReference type="EMBL" id="LT598455">
    <property type="protein sequence ID" value="SCU87833.1"/>
    <property type="molecule type" value="Genomic_DNA"/>
</dbReference>
<feature type="compositionally biased region" description="Polar residues" evidence="1">
    <location>
        <begin position="198"/>
        <end position="208"/>
    </location>
</feature>
<feature type="region of interest" description="Disordered" evidence="1">
    <location>
        <begin position="184"/>
        <end position="213"/>
    </location>
</feature>
<proteinExistence type="predicted"/>
<evidence type="ECO:0000313" key="3">
    <source>
        <dbReference type="Proteomes" id="UP000190274"/>
    </source>
</evidence>
<sequence>MSARLKKTVLITQEDFYDDATAKEEQAERWALSDIKKIIRQYLSAFSSYEQGLNAPESTISGSYNIYYNQTRLLLKVHTDFIANEGHINILQYVNLTDLGDLKVLFRPLSSITERFEFAIAKFGDVCSWDLYFNLLTCYHSQLEDFTSLPGHIIIDLFQKFQELSLRLVHIHFEELESWSSAAAHEGEDQEPADSKDTSGQPPNSSGTVVDGESGFMEMQDEITPKTFIDTLAVCYGCIATLVELLIETHSGSLDAVSIVQANFLEEAVDNFKIQLDRHLNVVSSASFGERSSAVPPDTEELELAIWTIDGLRAVSMGGFAGLKTFLAPISEETADLCMNKYLIAVDLLQLVVQQTNGSEFPQVWAVRTEIGRILSAVETALAQKRQNIVSGRLKEMDNELSPTVFKLCDIMVSRSDNELHRYIMKSAATATDSTAAKTSDILLKNAKVLLKNAATISQQPCGFREYISDKLKRNFIYRQAADRLDYIENKSPAKEAILEICQDHPYYAQLRAKEK</sequence>
<accession>A0A1G4JD48</accession>
<reference evidence="3" key="1">
    <citation type="submission" date="2016-03" db="EMBL/GenBank/DDBJ databases">
        <authorList>
            <person name="Devillers H."/>
        </authorList>
    </citation>
    <scope>NUCLEOTIDE SEQUENCE [LARGE SCALE GENOMIC DNA]</scope>
</reference>
<dbReference type="Proteomes" id="UP000190274">
    <property type="component" value="Chromosome E"/>
</dbReference>
<organism evidence="2 3">
    <name type="scientific">Lachancea dasiensis</name>
    <dbReference type="NCBI Taxonomy" id="1072105"/>
    <lineage>
        <taxon>Eukaryota</taxon>
        <taxon>Fungi</taxon>
        <taxon>Dikarya</taxon>
        <taxon>Ascomycota</taxon>
        <taxon>Saccharomycotina</taxon>
        <taxon>Saccharomycetes</taxon>
        <taxon>Saccharomycetales</taxon>
        <taxon>Saccharomycetaceae</taxon>
        <taxon>Lachancea</taxon>
    </lineage>
</organism>